<dbReference type="Proteomes" id="UP001171299">
    <property type="component" value="Unassembled WGS sequence"/>
</dbReference>
<protein>
    <submittedName>
        <fullName evidence="1">Uncharacterized protein</fullName>
    </submittedName>
</protein>
<sequence>MISPPRLICATNSSSPGKERVAPARLTQMIPYAAITPKTNMNTLTVLPET</sequence>
<organism evidence="1 2">
    <name type="scientific">Pantoea phytobeneficialis</name>
    <dbReference type="NCBI Taxonomy" id="2052056"/>
    <lineage>
        <taxon>Bacteria</taxon>
        <taxon>Pseudomonadati</taxon>
        <taxon>Pseudomonadota</taxon>
        <taxon>Gammaproteobacteria</taxon>
        <taxon>Enterobacterales</taxon>
        <taxon>Erwiniaceae</taxon>
        <taxon>Pantoea</taxon>
    </lineage>
</organism>
<keyword evidence="2" id="KW-1185">Reference proteome</keyword>
<gene>
    <name evidence="1" type="ORF">Q3404_10630</name>
</gene>
<accession>A0ABT8XUB5</accession>
<name>A0ABT8XUB5_9GAMM</name>
<proteinExistence type="predicted"/>
<comment type="caution">
    <text evidence="1">The sequence shown here is derived from an EMBL/GenBank/DDBJ whole genome shotgun (WGS) entry which is preliminary data.</text>
</comment>
<evidence type="ECO:0000313" key="1">
    <source>
        <dbReference type="EMBL" id="MDO6407035.1"/>
    </source>
</evidence>
<dbReference type="RefSeq" id="WP_303464787.1">
    <property type="nucleotide sequence ID" value="NZ_JAUOOM010000008.1"/>
</dbReference>
<evidence type="ECO:0000313" key="2">
    <source>
        <dbReference type="Proteomes" id="UP001171299"/>
    </source>
</evidence>
<reference evidence="1" key="1">
    <citation type="submission" date="2023-07" db="EMBL/GenBank/DDBJ databases">
        <title>The extreme plant-growth-promoting properties of Pantoea phytobeneficialis PF55 revealed by functional and genomic analysis.</title>
        <authorList>
            <person name="Nascimento F.X."/>
            <person name="Marcio R.J."/>
        </authorList>
    </citation>
    <scope>NUCLEOTIDE SEQUENCE</scope>
    <source>
        <strain evidence="1">PF55</strain>
    </source>
</reference>
<dbReference type="EMBL" id="JAUOOM010000008">
    <property type="protein sequence ID" value="MDO6407035.1"/>
    <property type="molecule type" value="Genomic_DNA"/>
</dbReference>